<feature type="transmembrane region" description="Helical" evidence="1">
    <location>
        <begin position="215"/>
        <end position="237"/>
    </location>
</feature>
<evidence type="ECO:0000313" key="3">
    <source>
        <dbReference type="Proteomes" id="UP000288812"/>
    </source>
</evidence>
<keyword evidence="3" id="KW-1185">Reference proteome</keyword>
<evidence type="ECO:0000313" key="2">
    <source>
        <dbReference type="EMBL" id="RVU55581.1"/>
    </source>
</evidence>
<feature type="transmembrane region" description="Helical" evidence="1">
    <location>
        <begin position="113"/>
        <end position="133"/>
    </location>
</feature>
<keyword evidence="1" id="KW-0472">Membrane</keyword>
<keyword evidence="1" id="KW-0812">Transmembrane</keyword>
<feature type="transmembrane region" description="Helical" evidence="1">
    <location>
        <begin position="83"/>
        <end position="101"/>
    </location>
</feature>
<accession>A0A437S9L9</accession>
<gene>
    <name evidence="2" type="ORF">EF514_02300</name>
</gene>
<name>A0A437S9L9_9FIRM</name>
<organism evidence="2 3">
    <name type="scientific">Anaerosphaera multitolerans</name>
    <dbReference type="NCBI Taxonomy" id="2487351"/>
    <lineage>
        <taxon>Bacteria</taxon>
        <taxon>Bacillati</taxon>
        <taxon>Bacillota</taxon>
        <taxon>Tissierellia</taxon>
        <taxon>Tissierellales</taxon>
        <taxon>Peptoniphilaceae</taxon>
        <taxon>Anaerosphaera</taxon>
    </lineage>
</organism>
<dbReference type="RefSeq" id="WP_127723402.1">
    <property type="nucleotide sequence ID" value="NZ_RLIH01000002.1"/>
</dbReference>
<dbReference type="EMBL" id="RLIH01000002">
    <property type="protein sequence ID" value="RVU55581.1"/>
    <property type="molecule type" value="Genomic_DNA"/>
</dbReference>
<dbReference type="AlphaFoldDB" id="A0A437S9L9"/>
<sequence>MKKAELIDRYIRELTKYMTYDNAKRAEKDVRELIAEELSEDYSYEELEKVLLKFGSPYNLASKYESKSNILISGKNYTIYIKLLKTLSLNMVLATVIYFLINKSKFSILNTLNIFKTEMVSIFFCVTLSLWIAEEVKSKKIMGKLIKSFEIEDLYIVKPKINKPMAVPLVLSSIFIFLLMIEELLKGDEGALKTVQGIFFLLVLRDSNKLSEDGYGRYVTFLSIACDILSLVLMYFLYEQIYKVIYIKIFLYVIIFFIIFDLWFAIIQIVRIYKNGKNKA</sequence>
<feature type="transmembrane region" description="Helical" evidence="1">
    <location>
        <begin position="165"/>
        <end position="181"/>
    </location>
</feature>
<feature type="transmembrane region" description="Helical" evidence="1">
    <location>
        <begin position="249"/>
        <end position="273"/>
    </location>
</feature>
<protein>
    <submittedName>
        <fullName evidence="2">Uncharacterized protein</fullName>
    </submittedName>
</protein>
<comment type="caution">
    <text evidence="2">The sequence shown here is derived from an EMBL/GenBank/DDBJ whole genome shotgun (WGS) entry which is preliminary data.</text>
</comment>
<keyword evidence="1" id="KW-1133">Transmembrane helix</keyword>
<proteinExistence type="predicted"/>
<reference evidence="2 3" key="1">
    <citation type="submission" date="2018-11" db="EMBL/GenBank/DDBJ databases">
        <title>Genome sequencing and assembly of Anaerosphaera sp. nov., GS7-6-2.</title>
        <authorList>
            <person name="Rettenmaier R."/>
            <person name="Liebl W."/>
            <person name="Zverlov V."/>
        </authorList>
    </citation>
    <scope>NUCLEOTIDE SEQUENCE [LARGE SCALE GENOMIC DNA]</scope>
    <source>
        <strain evidence="2 3">GS7-6-2</strain>
    </source>
</reference>
<dbReference type="Proteomes" id="UP000288812">
    <property type="component" value="Unassembled WGS sequence"/>
</dbReference>
<evidence type="ECO:0000256" key="1">
    <source>
        <dbReference type="SAM" id="Phobius"/>
    </source>
</evidence>
<dbReference type="OrthoDB" id="1697093at2"/>